<dbReference type="SMART" id="SM00256">
    <property type="entry name" value="FBOX"/>
    <property type="match status" value="1"/>
</dbReference>
<dbReference type="Gene3D" id="1.20.1280.50">
    <property type="match status" value="1"/>
</dbReference>
<dbReference type="InterPro" id="IPR036047">
    <property type="entry name" value="F-box-like_dom_sf"/>
</dbReference>
<dbReference type="CDD" id="cd22157">
    <property type="entry name" value="F-box_AtFBW1-like"/>
    <property type="match status" value="1"/>
</dbReference>
<dbReference type="Pfam" id="PF00646">
    <property type="entry name" value="F-box"/>
    <property type="match status" value="1"/>
</dbReference>
<evidence type="ECO:0000259" key="1">
    <source>
        <dbReference type="SMART" id="SM00256"/>
    </source>
</evidence>
<dbReference type="SUPFAM" id="SSF81383">
    <property type="entry name" value="F-box domain"/>
    <property type="match status" value="1"/>
</dbReference>
<reference evidence="2 3" key="1">
    <citation type="journal article" date="2024" name="G3 (Bethesda)">
        <title>Genome assembly of Hibiscus sabdariffa L. provides insights into metabolisms of medicinal natural products.</title>
        <authorList>
            <person name="Kim T."/>
        </authorList>
    </citation>
    <scope>NUCLEOTIDE SEQUENCE [LARGE SCALE GENOMIC DNA]</scope>
    <source>
        <strain evidence="2">TK-2024</strain>
        <tissue evidence="2">Old leaves</tissue>
    </source>
</reference>
<dbReference type="NCBIfam" id="TIGR01640">
    <property type="entry name" value="F_box_assoc_1"/>
    <property type="match status" value="1"/>
</dbReference>
<proteinExistence type="predicted"/>
<gene>
    <name evidence="2" type="ORF">V6N12_017098</name>
</gene>
<dbReference type="EMBL" id="JBBPBM010000139">
    <property type="protein sequence ID" value="KAK8504555.1"/>
    <property type="molecule type" value="Genomic_DNA"/>
</dbReference>
<dbReference type="Pfam" id="PF07734">
    <property type="entry name" value="FBA_1"/>
    <property type="match status" value="1"/>
</dbReference>
<evidence type="ECO:0000313" key="2">
    <source>
        <dbReference type="EMBL" id="KAK8504555.1"/>
    </source>
</evidence>
<dbReference type="PANTHER" id="PTHR31672:SF13">
    <property type="entry name" value="F-BOX PROTEIN CPR30-LIKE"/>
    <property type="match status" value="1"/>
</dbReference>
<dbReference type="Proteomes" id="UP001472677">
    <property type="component" value="Unassembled WGS sequence"/>
</dbReference>
<dbReference type="InterPro" id="IPR017451">
    <property type="entry name" value="F-box-assoc_interact_dom"/>
</dbReference>
<sequence>MERCVPWDLIAKILCRLSVKSLVRFKCVSKRWCSEISNPNFIRFHLKRSAQANTHNSLVIVDGRKLSLVDLSNPLHIPKEVNDSLNPLSNKLIKFLGICDGLLCMSTYNYSTIVMWNMSTGEHLTLLSQPDPDYYRSPLVGPNPLFGFGYDPINDDYKVIRIYQTFSPSFGLNAVSYNIRSKSWKEILSLCN</sequence>
<protein>
    <recommendedName>
        <fullName evidence="1">F-box domain-containing protein</fullName>
    </recommendedName>
</protein>
<dbReference type="InterPro" id="IPR006527">
    <property type="entry name" value="F-box-assoc_dom_typ1"/>
</dbReference>
<accession>A0ABR2BCF6</accession>
<keyword evidence="3" id="KW-1185">Reference proteome</keyword>
<comment type="caution">
    <text evidence="2">The sequence shown here is derived from an EMBL/GenBank/DDBJ whole genome shotgun (WGS) entry which is preliminary data.</text>
</comment>
<evidence type="ECO:0000313" key="3">
    <source>
        <dbReference type="Proteomes" id="UP001472677"/>
    </source>
</evidence>
<dbReference type="InterPro" id="IPR001810">
    <property type="entry name" value="F-box_dom"/>
</dbReference>
<dbReference type="InterPro" id="IPR050796">
    <property type="entry name" value="SCF_F-box_component"/>
</dbReference>
<feature type="domain" description="F-box" evidence="1">
    <location>
        <begin position="5"/>
        <end position="45"/>
    </location>
</feature>
<organism evidence="2 3">
    <name type="scientific">Hibiscus sabdariffa</name>
    <name type="common">roselle</name>
    <dbReference type="NCBI Taxonomy" id="183260"/>
    <lineage>
        <taxon>Eukaryota</taxon>
        <taxon>Viridiplantae</taxon>
        <taxon>Streptophyta</taxon>
        <taxon>Embryophyta</taxon>
        <taxon>Tracheophyta</taxon>
        <taxon>Spermatophyta</taxon>
        <taxon>Magnoliopsida</taxon>
        <taxon>eudicotyledons</taxon>
        <taxon>Gunneridae</taxon>
        <taxon>Pentapetalae</taxon>
        <taxon>rosids</taxon>
        <taxon>malvids</taxon>
        <taxon>Malvales</taxon>
        <taxon>Malvaceae</taxon>
        <taxon>Malvoideae</taxon>
        <taxon>Hibiscus</taxon>
    </lineage>
</organism>
<name>A0ABR2BCF6_9ROSI</name>
<dbReference type="PANTHER" id="PTHR31672">
    <property type="entry name" value="BNACNNG10540D PROTEIN"/>
    <property type="match status" value="1"/>
</dbReference>